<proteinExistence type="inferred from homology"/>
<comment type="caution">
    <text evidence="9">The sequence shown here is derived from an EMBL/GenBank/DDBJ whole genome shotgun (WGS) entry which is preliminary data.</text>
</comment>
<evidence type="ECO:0000259" key="8">
    <source>
        <dbReference type="Pfam" id="PF05922"/>
    </source>
</evidence>
<dbReference type="InterPro" id="IPR000209">
    <property type="entry name" value="Peptidase_S8/S53_dom"/>
</dbReference>
<comment type="caution">
    <text evidence="5">Lacks conserved residue(s) required for the propagation of feature annotation.</text>
</comment>
<dbReference type="PANTHER" id="PTHR43806:SF11">
    <property type="entry name" value="CEREVISIN-RELATED"/>
    <property type="match status" value="1"/>
</dbReference>
<dbReference type="InterPro" id="IPR015500">
    <property type="entry name" value="Peptidase_S8_subtilisin-rel"/>
</dbReference>
<evidence type="ECO:0000256" key="4">
    <source>
        <dbReference type="ARBA" id="ARBA00022825"/>
    </source>
</evidence>
<dbReference type="InterPro" id="IPR022398">
    <property type="entry name" value="Peptidase_S8_His-AS"/>
</dbReference>
<keyword evidence="3" id="KW-0378">Hydrolase</keyword>
<dbReference type="Pfam" id="PF00082">
    <property type="entry name" value="Peptidase_S8"/>
    <property type="match status" value="1"/>
</dbReference>
<dbReference type="InterPro" id="IPR050131">
    <property type="entry name" value="Peptidase_S8_subtilisin-like"/>
</dbReference>
<name>A0AAW2YJG9_9EUKA</name>
<dbReference type="Gene3D" id="3.30.70.80">
    <property type="entry name" value="Peptidase S8 propeptide/proteinase inhibitor I9"/>
    <property type="match status" value="1"/>
</dbReference>
<keyword evidence="6" id="KW-0732">Signal</keyword>
<dbReference type="AlphaFoldDB" id="A0AAW2YJG9"/>
<dbReference type="InterPro" id="IPR036852">
    <property type="entry name" value="Peptidase_S8/S53_dom_sf"/>
</dbReference>
<dbReference type="InterPro" id="IPR034193">
    <property type="entry name" value="PCSK9_ProteinaseK-like"/>
</dbReference>
<dbReference type="GO" id="GO:0004252">
    <property type="term" value="F:serine-type endopeptidase activity"/>
    <property type="evidence" value="ECO:0007669"/>
    <property type="project" value="InterPro"/>
</dbReference>
<evidence type="ECO:0000256" key="6">
    <source>
        <dbReference type="SAM" id="SignalP"/>
    </source>
</evidence>
<evidence type="ECO:0000256" key="3">
    <source>
        <dbReference type="ARBA" id="ARBA00022801"/>
    </source>
</evidence>
<keyword evidence="10" id="KW-1185">Reference proteome</keyword>
<reference evidence="9 10" key="1">
    <citation type="submission" date="2024-03" db="EMBL/GenBank/DDBJ databases">
        <title>The Acrasis kona genome and developmental transcriptomes reveal deep origins of eukaryotic multicellular pathways.</title>
        <authorList>
            <person name="Sheikh S."/>
            <person name="Fu C.-J."/>
            <person name="Brown M.W."/>
            <person name="Baldauf S.L."/>
        </authorList>
    </citation>
    <scope>NUCLEOTIDE SEQUENCE [LARGE SCALE GENOMIC DNA]</scope>
    <source>
        <strain evidence="9 10">ATCC MYA-3509</strain>
    </source>
</reference>
<comment type="similarity">
    <text evidence="1 5">Belongs to the peptidase S8 family.</text>
</comment>
<dbReference type="SUPFAM" id="SSF52743">
    <property type="entry name" value="Subtilisin-like"/>
    <property type="match status" value="1"/>
</dbReference>
<dbReference type="Proteomes" id="UP001431209">
    <property type="component" value="Unassembled WGS sequence"/>
</dbReference>
<dbReference type="InterPro" id="IPR010259">
    <property type="entry name" value="S8pro/Inhibitor_I9"/>
</dbReference>
<dbReference type="PRINTS" id="PR00723">
    <property type="entry name" value="SUBTILISIN"/>
</dbReference>
<dbReference type="GO" id="GO:0005615">
    <property type="term" value="C:extracellular space"/>
    <property type="evidence" value="ECO:0007669"/>
    <property type="project" value="TreeGrafter"/>
</dbReference>
<dbReference type="PANTHER" id="PTHR43806">
    <property type="entry name" value="PEPTIDASE S8"/>
    <property type="match status" value="1"/>
</dbReference>
<keyword evidence="4" id="KW-0720">Serine protease</keyword>
<evidence type="ECO:0000259" key="7">
    <source>
        <dbReference type="Pfam" id="PF00082"/>
    </source>
</evidence>
<dbReference type="CDD" id="cd04077">
    <property type="entry name" value="Peptidases_S8_PCSK9_ProteinaseK_like"/>
    <property type="match status" value="1"/>
</dbReference>
<gene>
    <name evidence="9" type="ORF">AKO1_005566</name>
</gene>
<protein>
    <submittedName>
        <fullName evidence="9">Subtilase-type proteinase ISP6</fullName>
    </submittedName>
</protein>
<dbReference type="PROSITE" id="PS51892">
    <property type="entry name" value="SUBTILASE"/>
    <property type="match status" value="1"/>
</dbReference>
<evidence type="ECO:0000313" key="10">
    <source>
        <dbReference type="Proteomes" id="UP001431209"/>
    </source>
</evidence>
<dbReference type="Pfam" id="PF05922">
    <property type="entry name" value="Inhibitor_I9"/>
    <property type="match status" value="1"/>
</dbReference>
<feature type="domain" description="Peptidase S8/S53" evidence="7">
    <location>
        <begin position="123"/>
        <end position="295"/>
    </location>
</feature>
<keyword evidence="2" id="KW-0645">Protease</keyword>
<feature type="signal peptide" evidence="6">
    <location>
        <begin position="1"/>
        <end position="15"/>
    </location>
</feature>
<dbReference type="InterPro" id="IPR037045">
    <property type="entry name" value="S8pro/Inhibitor_I9_sf"/>
</dbReference>
<organism evidence="9 10">
    <name type="scientific">Acrasis kona</name>
    <dbReference type="NCBI Taxonomy" id="1008807"/>
    <lineage>
        <taxon>Eukaryota</taxon>
        <taxon>Discoba</taxon>
        <taxon>Heterolobosea</taxon>
        <taxon>Tetramitia</taxon>
        <taxon>Eutetramitia</taxon>
        <taxon>Acrasidae</taxon>
        <taxon>Acrasis</taxon>
    </lineage>
</organism>
<sequence>MRVLWIALVIFTVTCDQYIIRTRKNAQHVYSSENIAPNHDYVFGNLFYGFSAELDAQQAIKLEQNPLVISVTKSKPLILPIKDFSNEQPNPISNTTEWNLDQLDGVIDKRYIYEGDGHGVDCYIVDSGINTNHTQLQGRAIWGANFCTKEKNIDRDLDGHGTHVAGIVGSKDYGVARNVTLIAVKVSGETGGNQADLLAGLNWVLKKATTTGRPSLINISMGLGFDEAINLAVQALTEAGIAVVAASGNFFSDACGISPASSPFVFTVAASGPKNMFWEKSNHGKCVNVIAPGVNIKSLTAWGRYVGDDWYFPGMSSRRWCCCTGVVHQEV</sequence>
<feature type="chain" id="PRO_5043408186" evidence="6">
    <location>
        <begin position="16"/>
        <end position="331"/>
    </location>
</feature>
<dbReference type="PROSITE" id="PS00137">
    <property type="entry name" value="SUBTILASE_HIS"/>
    <property type="match status" value="1"/>
</dbReference>
<dbReference type="GO" id="GO:0006508">
    <property type="term" value="P:proteolysis"/>
    <property type="evidence" value="ECO:0007669"/>
    <property type="project" value="UniProtKB-KW"/>
</dbReference>
<feature type="domain" description="Inhibitor I9" evidence="8">
    <location>
        <begin position="31"/>
        <end position="76"/>
    </location>
</feature>
<accession>A0AAW2YJG9</accession>
<dbReference type="EMBL" id="JAOPGA020000204">
    <property type="protein sequence ID" value="KAL0477641.1"/>
    <property type="molecule type" value="Genomic_DNA"/>
</dbReference>
<evidence type="ECO:0000256" key="2">
    <source>
        <dbReference type="ARBA" id="ARBA00022670"/>
    </source>
</evidence>
<dbReference type="Gene3D" id="3.40.50.200">
    <property type="entry name" value="Peptidase S8/S53 domain"/>
    <property type="match status" value="1"/>
</dbReference>
<evidence type="ECO:0000256" key="5">
    <source>
        <dbReference type="PROSITE-ProRule" id="PRU01240"/>
    </source>
</evidence>
<evidence type="ECO:0000256" key="1">
    <source>
        <dbReference type="ARBA" id="ARBA00011073"/>
    </source>
</evidence>
<evidence type="ECO:0000313" key="9">
    <source>
        <dbReference type="EMBL" id="KAL0477641.1"/>
    </source>
</evidence>